<dbReference type="InterPro" id="IPR036397">
    <property type="entry name" value="RNaseH_sf"/>
</dbReference>
<dbReference type="EMBL" id="JAANIU010000722">
    <property type="protein sequence ID" value="KAG1570507.1"/>
    <property type="molecule type" value="Genomic_DNA"/>
</dbReference>
<accession>A0A9P6Z4C4</accession>
<dbReference type="Proteomes" id="UP000740926">
    <property type="component" value="Unassembled WGS sequence"/>
</dbReference>
<dbReference type="GO" id="GO:0015074">
    <property type="term" value="P:DNA integration"/>
    <property type="evidence" value="ECO:0007669"/>
    <property type="project" value="InterPro"/>
</dbReference>
<feature type="domain" description="Transposase Tc1-like" evidence="1">
    <location>
        <begin position="44"/>
        <end position="106"/>
    </location>
</feature>
<dbReference type="Pfam" id="PF01498">
    <property type="entry name" value="HTH_Tnp_Tc3_2"/>
    <property type="match status" value="1"/>
</dbReference>
<evidence type="ECO:0000259" key="1">
    <source>
        <dbReference type="Pfam" id="PF01498"/>
    </source>
</evidence>
<gene>
    <name evidence="2" type="ORF">G6F50_005424</name>
</gene>
<dbReference type="Gene3D" id="3.30.420.10">
    <property type="entry name" value="Ribonuclease H-like superfamily/Ribonuclease H"/>
    <property type="match status" value="1"/>
</dbReference>
<sequence length="159" mass="18875">MRCFYLLRAHHTIRELAGLVGLNKSTVQDIKAKIDNYGSPLPHKEDPFVSYKEINMDSTKLDAFVCIETLRSTYDRLAFKSYRATHKLTLAARHRKSRLRWAKKHIHWTKDQWKNVAWSDEPRFCMFHPWFTNGTMHQKRDFTFQEDGASCYTGGYARW</sequence>
<reference evidence="2 3" key="1">
    <citation type="journal article" date="2020" name="Microb. Genom.">
        <title>Genetic diversity of clinical and environmental Mucorales isolates obtained from an investigation of mucormycosis cases among solid organ transplant recipients.</title>
        <authorList>
            <person name="Nguyen M.H."/>
            <person name="Kaul D."/>
            <person name="Muto C."/>
            <person name="Cheng S.J."/>
            <person name="Richter R.A."/>
            <person name="Bruno V.M."/>
            <person name="Liu G."/>
            <person name="Beyhan S."/>
            <person name="Sundermann A.J."/>
            <person name="Mounaud S."/>
            <person name="Pasculle A.W."/>
            <person name="Nierman W.C."/>
            <person name="Driscoll E."/>
            <person name="Cumbie R."/>
            <person name="Clancy C.J."/>
            <person name="Dupont C.L."/>
        </authorList>
    </citation>
    <scope>NUCLEOTIDE SEQUENCE [LARGE SCALE GENOMIC DNA]</scope>
    <source>
        <strain evidence="2 3">GL24</strain>
    </source>
</reference>
<name>A0A9P6Z4C4_9FUNG</name>
<dbReference type="GO" id="GO:0006313">
    <property type="term" value="P:DNA transposition"/>
    <property type="evidence" value="ECO:0007669"/>
    <property type="project" value="InterPro"/>
</dbReference>
<organism evidence="2 3">
    <name type="scientific">Rhizopus delemar</name>
    <dbReference type="NCBI Taxonomy" id="936053"/>
    <lineage>
        <taxon>Eukaryota</taxon>
        <taxon>Fungi</taxon>
        <taxon>Fungi incertae sedis</taxon>
        <taxon>Mucoromycota</taxon>
        <taxon>Mucoromycotina</taxon>
        <taxon>Mucoromycetes</taxon>
        <taxon>Mucorales</taxon>
        <taxon>Mucorineae</taxon>
        <taxon>Rhizopodaceae</taxon>
        <taxon>Rhizopus</taxon>
    </lineage>
</organism>
<proteinExistence type="predicted"/>
<dbReference type="InterPro" id="IPR002492">
    <property type="entry name" value="Transposase_Tc1-like"/>
</dbReference>
<dbReference type="GO" id="GO:0003677">
    <property type="term" value="F:DNA binding"/>
    <property type="evidence" value="ECO:0007669"/>
    <property type="project" value="InterPro"/>
</dbReference>
<evidence type="ECO:0000313" key="2">
    <source>
        <dbReference type="EMBL" id="KAG1570507.1"/>
    </source>
</evidence>
<evidence type="ECO:0000313" key="3">
    <source>
        <dbReference type="Proteomes" id="UP000740926"/>
    </source>
</evidence>
<comment type="caution">
    <text evidence="2">The sequence shown here is derived from an EMBL/GenBank/DDBJ whole genome shotgun (WGS) entry which is preliminary data.</text>
</comment>
<dbReference type="AlphaFoldDB" id="A0A9P6Z4C4"/>
<keyword evidence="3" id="KW-1185">Reference proteome</keyword>
<protein>
    <recommendedName>
        <fullName evidence="1">Transposase Tc1-like domain-containing protein</fullName>
    </recommendedName>
</protein>